<reference evidence="3 4" key="1">
    <citation type="journal article" date="2014" name="Appl. Environ. Microbiol.">
        <title>Genomic features of a bumble bee symbiont reflect its host environment.</title>
        <authorList>
            <person name="Martinson V.G."/>
            <person name="Magoc T."/>
            <person name="Koch H."/>
            <person name="Salzberg S.L."/>
            <person name="Moran N.A."/>
        </authorList>
    </citation>
    <scope>NUCLEOTIDE SEQUENCE [LARGE SCALE GENOMIC DNA]</scope>
    <source>
        <strain evidence="3 4">Bimp</strain>
    </source>
</reference>
<proteinExistence type="predicted"/>
<sequence>MVKKLLLTLLILILIAVTGLSSLVLFVNPNHFRGFISQTVKDKTGYELVIDGDLRWHVWPQISILSDSIHLEDSGAQKPLLSADNMRLDVELWPLFSKQLVVKNVLVKSAVINLSDDSKGNIAQQKQQQSTTVVNHQPADSKPKQTVAWGFTLDKLEMIDSTVVLQTGPQDWVNFRGTNIVINKQDDQKVILNINGNVNRNQQSFDYDLKALVNLAQYPQHISLAIDKFNYRLAEVGIDGDNLHGHLTATVNYQASPLSIVTNDLLLMINGNQLNGNVSFSKTGKVPDIKADFSGVQFDLTPFISNRDNKKEKLASANYAHDPVVSKTVKRNELAFLNQFNGALNVQIDTLLAGHLKAEQVDIDLSNEVGYAVINKAKLNIAKGDIAITGSADANTEQTNIKLNAQLNHVVLSDLFKQLEMPYDLTGTMHGQANLVVNTIKPAAIVSALKGNVNLDIDEARLNNINIDQIIQRAVSQVTKKIVTDEQQQKYTQFHHISAKGEINGGKLMLSSLVANSETLDITGHGEVDLLQRNLDMGLKVNVFGGWQGKSEIITQLQKLTIPFKIYGAFAQLHYQLDINTLLKEQLKEHLQDSVDKLIERYLPQQEQSEDTPSQEKKSTSRTDRLKGLLNRIKNN</sequence>
<dbReference type="InterPro" id="IPR052894">
    <property type="entry name" value="AsmA-related"/>
</dbReference>
<dbReference type="Proteomes" id="UP000506160">
    <property type="component" value="Unassembled WGS sequence"/>
</dbReference>
<evidence type="ECO:0000259" key="2">
    <source>
        <dbReference type="Pfam" id="PF05170"/>
    </source>
</evidence>
<dbReference type="RefSeq" id="WP_024496147.1">
    <property type="nucleotide sequence ID" value="NZ_AWGA01000055.1"/>
</dbReference>
<evidence type="ECO:0000313" key="4">
    <source>
        <dbReference type="Proteomes" id="UP000506160"/>
    </source>
</evidence>
<feature type="domain" description="AsmA" evidence="2">
    <location>
        <begin position="306"/>
        <end position="508"/>
    </location>
</feature>
<feature type="compositionally biased region" description="Polar residues" evidence="1">
    <location>
        <begin position="122"/>
        <end position="135"/>
    </location>
</feature>
<feature type="domain" description="AsmA" evidence="2">
    <location>
        <begin position="3"/>
        <end position="297"/>
    </location>
</feature>
<gene>
    <name evidence="3" type="primary">asmA</name>
    <name evidence="3" type="ORF">O970_05555</name>
</gene>
<keyword evidence="4" id="KW-1185">Reference proteome</keyword>
<accession>A0AB94ICI6</accession>
<evidence type="ECO:0000313" key="3">
    <source>
        <dbReference type="EMBL" id="TEA27129.1"/>
    </source>
</evidence>
<organism evidence="3 4">
    <name type="scientific">Candidatus Schmidhempelia bombi str. Bimp</name>
    <dbReference type="NCBI Taxonomy" id="1387197"/>
    <lineage>
        <taxon>Bacteria</taxon>
        <taxon>Pseudomonadati</taxon>
        <taxon>Pseudomonadota</taxon>
        <taxon>Gammaproteobacteria</taxon>
        <taxon>Orbales</taxon>
        <taxon>Orbaceae</taxon>
        <taxon>Candidatus Schmidhempelia</taxon>
    </lineage>
</organism>
<dbReference type="GO" id="GO:0090313">
    <property type="term" value="P:regulation of protein targeting to membrane"/>
    <property type="evidence" value="ECO:0007669"/>
    <property type="project" value="TreeGrafter"/>
</dbReference>
<feature type="region of interest" description="Disordered" evidence="1">
    <location>
        <begin position="603"/>
        <end position="627"/>
    </location>
</feature>
<feature type="region of interest" description="Disordered" evidence="1">
    <location>
        <begin position="122"/>
        <end position="142"/>
    </location>
</feature>
<evidence type="ECO:0000256" key="1">
    <source>
        <dbReference type="SAM" id="MobiDB-lite"/>
    </source>
</evidence>
<dbReference type="AlphaFoldDB" id="A0AB94ICI6"/>
<dbReference type="PANTHER" id="PTHR30441">
    <property type="entry name" value="DUF748 DOMAIN-CONTAINING PROTEIN"/>
    <property type="match status" value="1"/>
</dbReference>
<feature type="compositionally biased region" description="Basic and acidic residues" evidence="1">
    <location>
        <begin position="614"/>
        <end position="627"/>
    </location>
</feature>
<dbReference type="NCBIfam" id="NF008091">
    <property type="entry name" value="PRK10833.1"/>
    <property type="match status" value="1"/>
</dbReference>
<dbReference type="PANTHER" id="PTHR30441:SF4">
    <property type="entry name" value="PROTEIN ASMA"/>
    <property type="match status" value="1"/>
</dbReference>
<protein>
    <submittedName>
        <fullName evidence="3">Outer membrane assembly protein AsmA</fullName>
    </submittedName>
</protein>
<comment type="caution">
    <text evidence="3">The sequence shown here is derived from an EMBL/GenBank/DDBJ whole genome shotgun (WGS) entry which is preliminary data.</text>
</comment>
<name>A0AB94ICI6_9GAMM</name>
<dbReference type="GO" id="GO:0005886">
    <property type="term" value="C:plasma membrane"/>
    <property type="evidence" value="ECO:0007669"/>
    <property type="project" value="TreeGrafter"/>
</dbReference>
<dbReference type="EMBL" id="AWGA01000055">
    <property type="protein sequence ID" value="TEA27129.1"/>
    <property type="molecule type" value="Genomic_DNA"/>
</dbReference>
<dbReference type="InterPro" id="IPR007844">
    <property type="entry name" value="AsmA"/>
</dbReference>
<dbReference type="Pfam" id="PF05170">
    <property type="entry name" value="AsmA"/>
    <property type="match status" value="2"/>
</dbReference>